<organism evidence="1 2">
    <name type="scientific">Effusibacillus lacus</name>
    <dbReference type="NCBI Taxonomy" id="1348429"/>
    <lineage>
        <taxon>Bacteria</taxon>
        <taxon>Bacillati</taxon>
        <taxon>Bacillota</taxon>
        <taxon>Bacilli</taxon>
        <taxon>Bacillales</taxon>
        <taxon>Alicyclobacillaceae</taxon>
        <taxon>Effusibacillus</taxon>
    </lineage>
</organism>
<comment type="caution">
    <text evidence="1">The sequence shown here is derived from an EMBL/GenBank/DDBJ whole genome shotgun (WGS) entry which is preliminary data.</text>
</comment>
<evidence type="ECO:0000313" key="2">
    <source>
        <dbReference type="Proteomes" id="UP000217785"/>
    </source>
</evidence>
<proteinExistence type="predicted"/>
<dbReference type="EMBL" id="BDUF01000011">
    <property type="protein sequence ID" value="GAX88986.1"/>
    <property type="molecule type" value="Genomic_DNA"/>
</dbReference>
<accession>A0A292YIN2</accession>
<name>A0A292YIN2_9BACL</name>
<reference evidence="2" key="1">
    <citation type="submission" date="2017-07" db="EMBL/GenBank/DDBJ databases">
        <title>Draft genome sequence of Effusibacillus lacus strain skLN1.</title>
        <authorList>
            <person name="Watanabe M."/>
            <person name="Kojima H."/>
            <person name="Fukui M."/>
        </authorList>
    </citation>
    <scope>NUCLEOTIDE SEQUENCE [LARGE SCALE GENOMIC DNA]</scope>
    <source>
        <strain evidence="2">skLN1</strain>
    </source>
</reference>
<keyword evidence="2" id="KW-1185">Reference proteome</keyword>
<sequence>MGSGVSNHFCSVYPVDSRNLLILCYGDDNSGKNKIGYCYIKKNVTYNTAASSQRCTQSD</sequence>
<protein>
    <submittedName>
        <fullName evidence="1">Uncharacterized protein</fullName>
    </submittedName>
</protein>
<gene>
    <name evidence="1" type="ORF">EFBL_0600</name>
</gene>
<evidence type="ECO:0000313" key="1">
    <source>
        <dbReference type="EMBL" id="GAX88986.1"/>
    </source>
</evidence>
<dbReference type="Proteomes" id="UP000217785">
    <property type="component" value="Unassembled WGS sequence"/>
</dbReference>
<dbReference type="AlphaFoldDB" id="A0A292YIN2"/>